<dbReference type="EMBL" id="VDLU01000002">
    <property type="protein sequence ID" value="TNJ28991.1"/>
    <property type="molecule type" value="Genomic_DNA"/>
</dbReference>
<comment type="caution">
    <text evidence="8">The sequence shown here is derived from an EMBL/GenBank/DDBJ whole genome shotgun (WGS) entry which is preliminary data.</text>
</comment>
<evidence type="ECO:0000256" key="3">
    <source>
        <dbReference type="ARBA" id="ARBA00022490"/>
    </source>
</evidence>
<dbReference type="PANTHER" id="PTHR13376:SF0">
    <property type="entry name" value="INTRAFLAGELLAR TRANSPORT PROTEIN 46 HOMOLOG"/>
    <property type="match status" value="1"/>
</dbReference>
<dbReference type="Pfam" id="PF12317">
    <property type="entry name" value="IFT46_B_C"/>
    <property type="match status" value="1"/>
</dbReference>
<evidence type="ECO:0000313" key="8">
    <source>
        <dbReference type="EMBL" id="TNJ28991.1"/>
    </source>
</evidence>
<evidence type="ECO:0000256" key="4">
    <source>
        <dbReference type="ARBA" id="ARBA00023069"/>
    </source>
</evidence>
<dbReference type="OrthoDB" id="2119217at2759"/>
<protein>
    <submittedName>
        <fullName evidence="8">Intraflagellar transport protein IFT46/ FAP32</fullName>
    </submittedName>
</protein>
<keyword evidence="4" id="KW-0969">Cilium</keyword>
<proteinExistence type="inferred from homology"/>
<dbReference type="PANTHER" id="PTHR13376">
    <property type="entry name" value="INTRAFLAGELLAR TRANSPORT PROTEIN 46 HOMOLOG"/>
    <property type="match status" value="1"/>
</dbReference>
<evidence type="ECO:0000256" key="1">
    <source>
        <dbReference type="ARBA" id="ARBA00004120"/>
    </source>
</evidence>
<sequence length="304" mass="33993">MFKNRKSKKGRADETLEYQGMTSLESNAALEYQGDANLAHGQDDFQGEVEALSAETLGSTTADPSIVKLRKGLTKTSEKELLNLFRAFQPVELSLETIYVPFVSDYTPSIGDVDPFIKVPRPDNKVEPLGLVVLDDPCLNQTDATVLQLQLQSAVKGKVRFSDELGGPGASSDTTVMKDPNRLIPSNSDPIKQVTNTKKNVDQWIAKIDELHQRIGGTSEYNYRIAIPENIMHLWEPQFLELLERVRLPTADIDLTTEEYARVICAILDIPVGESIIESLHMLFTNYMDIQDSIKLAQRGLFQH</sequence>
<evidence type="ECO:0000313" key="9">
    <source>
        <dbReference type="Proteomes" id="UP000315496"/>
    </source>
</evidence>
<keyword evidence="5" id="KW-0206">Cytoskeleton</keyword>
<dbReference type="AlphaFoldDB" id="A0A4Z1T8Y8"/>
<evidence type="ECO:0000256" key="6">
    <source>
        <dbReference type="ARBA" id="ARBA00023273"/>
    </source>
</evidence>
<evidence type="ECO:0000256" key="7">
    <source>
        <dbReference type="SAM" id="MobiDB-lite"/>
    </source>
</evidence>
<organism evidence="8 9">
    <name type="scientific">Giardia muris</name>
    <dbReference type="NCBI Taxonomy" id="5742"/>
    <lineage>
        <taxon>Eukaryota</taxon>
        <taxon>Metamonada</taxon>
        <taxon>Diplomonadida</taxon>
        <taxon>Hexamitidae</taxon>
        <taxon>Giardiinae</taxon>
        <taxon>Giardia</taxon>
    </lineage>
</organism>
<reference evidence="8 9" key="1">
    <citation type="submission" date="2019-05" db="EMBL/GenBank/DDBJ databases">
        <title>The compact genome of Giardia muris reveals important steps in the evolution of intestinal protozoan parasites.</title>
        <authorList>
            <person name="Xu F."/>
            <person name="Jimenez-Gonzalez A."/>
            <person name="Einarsson E."/>
            <person name="Astvaldsson A."/>
            <person name="Peirasmaki D."/>
            <person name="Eckmann L."/>
            <person name="Andersson J.O."/>
            <person name="Svard S.G."/>
            <person name="Jerlstrom-Hultqvist J."/>
        </authorList>
    </citation>
    <scope>NUCLEOTIDE SEQUENCE [LARGE SCALE GENOMIC DNA]</scope>
    <source>
        <strain evidence="8 9">Roberts-Thomson</strain>
    </source>
</reference>
<keyword evidence="3" id="KW-0963">Cytoplasm</keyword>
<accession>A0A4Z1T8Y8</accession>
<keyword evidence="8" id="KW-0282">Flagellum</keyword>
<comment type="subcellular location">
    <subcellularLocation>
        <location evidence="1">Cytoplasm</location>
        <location evidence="1">Cytoskeleton</location>
        <location evidence="1">Cilium basal body</location>
    </subcellularLocation>
</comment>
<gene>
    <name evidence="8" type="ORF">GMRT_11835</name>
</gene>
<dbReference type="GO" id="GO:0005815">
    <property type="term" value="C:microtubule organizing center"/>
    <property type="evidence" value="ECO:0007669"/>
    <property type="project" value="TreeGrafter"/>
</dbReference>
<comment type="similarity">
    <text evidence="2">Belongs to the IFT46 family.</text>
</comment>
<keyword evidence="9" id="KW-1185">Reference proteome</keyword>
<name>A0A4Z1T8Y8_GIAMU</name>
<evidence type="ECO:0000256" key="2">
    <source>
        <dbReference type="ARBA" id="ARBA00007700"/>
    </source>
</evidence>
<dbReference type="GO" id="GO:0042073">
    <property type="term" value="P:intraciliary transport"/>
    <property type="evidence" value="ECO:0007669"/>
    <property type="project" value="InterPro"/>
</dbReference>
<feature type="region of interest" description="Disordered" evidence="7">
    <location>
        <begin position="162"/>
        <end position="181"/>
    </location>
</feature>
<dbReference type="GO" id="GO:0030992">
    <property type="term" value="C:intraciliary transport particle B"/>
    <property type="evidence" value="ECO:0007669"/>
    <property type="project" value="TreeGrafter"/>
</dbReference>
<dbReference type="Proteomes" id="UP000315496">
    <property type="component" value="Chromosome 2"/>
</dbReference>
<dbReference type="GO" id="GO:0031514">
    <property type="term" value="C:motile cilium"/>
    <property type="evidence" value="ECO:0007669"/>
    <property type="project" value="TreeGrafter"/>
</dbReference>
<dbReference type="GO" id="GO:0060271">
    <property type="term" value="P:cilium assembly"/>
    <property type="evidence" value="ECO:0007669"/>
    <property type="project" value="TreeGrafter"/>
</dbReference>
<keyword evidence="6" id="KW-0966">Cell projection</keyword>
<dbReference type="InterPro" id="IPR022088">
    <property type="entry name" value="Intraflagellar_transp_cmplxB"/>
</dbReference>
<evidence type="ECO:0000256" key="5">
    <source>
        <dbReference type="ARBA" id="ARBA00023212"/>
    </source>
</evidence>
<dbReference type="VEuPathDB" id="GiardiaDB:GMRT_11835"/>